<dbReference type="PRINTS" id="PR00111">
    <property type="entry name" value="ABHYDROLASE"/>
</dbReference>
<gene>
    <name evidence="2" type="ORF">K9U37_03570</name>
</gene>
<evidence type="ECO:0000313" key="3">
    <source>
        <dbReference type="Proteomes" id="UP001139068"/>
    </source>
</evidence>
<feature type="domain" description="AB hydrolase-1" evidence="1">
    <location>
        <begin position="33"/>
        <end position="271"/>
    </location>
</feature>
<comment type="caution">
    <text evidence="2">The sequence shown here is derived from an EMBL/GenBank/DDBJ whole genome shotgun (WGS) entry which is preliminary data.</text>
</comment>
<dbReference type="GO" id="GO:0016787">
    <property type="term" value="F:hydrolase activity"/>
    <property type="evidence" value="ECO:0007669"/>
    <property type="project" value="UniProtKB-KW"/>
</dbReference>
<organism evidence="2 3">
    <name type="scientific">Candidatus Mycolicibacterium alkanivorans</name>
    <dbReference type="NCBI Taxonomy" id="2954114"/>
    <lineage>
        <taxon>Bacteria</taxon>
        <taxon>Bacillati</taxon>
        <taxon>Actinomycetota</taxon>
        <taxon>Actinomycetes</taxon>
        <taxon>Mycobacteriales</taxon>
        <taxon>Mycobacteriaceae</taxon>
        <taxon>Mycolicibacterium</taxon>
    </lineage>
</organism>
<accession>A0ABS9YTB7</accession>
<name>A0ABS9YTB7_9MYCO</name>
<evidence type="ECO:0000259" key="1">
    <source>
        <dbReference type="Pfam" id="PF00561"/>
    </source>
</evidence>
<dbReference type="InterPro" id="IPR029058">
    <property type="entry name" value="AB_hydrolase_fold"/>
</dbReference>
<dbReference type="SUPFAM" id="SSF53474">
    <property type="entry name" value="alpha/beta-Hydrolases"/>
    <property type="match status" value="1"/>
</dbReference>
<keyword evidence="2" id="KW-0378">Hydrolase</keyword>
<sequence>MKPDGGADIGDVIRLADGRTIGYVEYGDRDGRALLYFHGHPGSRLEAELLAPAAEDGGIRLLGVDRPGMGLSSYQPRRQLLDWPTDVAELADRLGIDRFSVVGVSGGGPHAAACAYRIPGRLNACGLVSTVGHLNPTMALLARTMPWVATPLTRGLFADAKRGQRWLRRFAHRWVEPDRQALDQPGVAELMAATLAEAFRQGARGPAHEGTLFGRPWGFTMRQIGLPRIYLWHGELDRAIPVSAAHAIADELPHCEATYYPHDGHISLIVNHSGELMAAFE</sequence>
<dbReference type="InterPro" id="IPR000073">
    <property type="entry name" value="AB_hydrolase_1"/>
</dbReference>
<protein>
    <submittedName>
        <fullName evidence="2">Alpha/beta hydrolase</fullName>
    </submittedName>
</protein>
<dbReference type="PANTHER" id="PTHR45763">
    <property type="entry name" value="HYDROLASE, ALPHA/BETA FOLD FAMILY PROTEIN, EXPRESSED-RELATED"/>
    <property type="match status" value="1"/>
</dbReference>
<dbReference type="EMBL" id="JAIVFL010000001">
    <property type="protein sequence ID" value="MCI4674074.1"/>
    <property type="molecule type" value="Genomic_DNA"/>
</dbReference>
<evidence type="ECO:0000313" key="2">
    <source>
        <dbReference type="EMBL" id="MCI4674074.1"/>
    </source>
</evidence>
<keyword evidence="3" id="KW-1185">Reference proteome</keyword>
<dbReference type="Pfam" id="PF00561">
    <property type="entry name" value="Abhydrolase_1"/>
    <property type="match status" value="1"/>
</dbReference>
<reference evidence="2" key="1">
    <citation type="journal article" date="2022" name="ISME J.">
        <title>Identification of active gaseous-alkane degraders at natural gas seeps.</title>
        <authorList>
            <person name="Farhan Ul Haque M."/>
            <person name="Hernandez M."/>
            <person name="Crombie A.T."/>
            <person name="Murrell J.C."/>
        </authorList>
    </citation>
    <scope>NUCLEOTIDE SEQUENCE</scope>
    <source>
        <strain evidence="2">ANDR5</strain>
    </source>
</reference>
<dbReference type="RefSeq" id="WP_272888009.1">
    <property type="nucleotide sequence ID" value="NZ_JAIVFL010000001.1"/>
</dbReference>
<dbReference type="PANTHER" id="PTHR45763:SF46">
    <property type="entry name" value="AB HYDROLASE-1 DOMAIN-CONTAINING PROTEIN"/>
    <property type="match status" value="1"/>
</dbReference>
<dbReference type="Proteomes" id="UP001139068">
    <property type="component" value="Unassembled WGS sequence"/>
</dbReference>
<proteinExistence type="predicted"/>
<dbReference type="Gene3D" id="3.40.50.1820">
    <property type="entry name" value="alpha/beta hydrolase"/>
    <property type="match status" value="1"/>
</dbReference>